<evidence type="ECO:0000259" key="6">
    <source>
        <dbReference type="PROSITE" id="PS50089"/>
    </source>
</evidence>
<evidence type="ECO:0000313" key="8">
    <source>
        <dbReference type="Proteomes" id="UP001431209"/>
    </source>
</evidence>
<comment type="caution">
    <text evidence="7">The sequence shown here is derived from an EMBL/GenBank/DDBJ whole genome shotgun (WGS) entry which is preliminary data.</text>
</comment>
<feature type="domain" description="RING-type" evidence="6">
    <location>
        <begin position="352"/>
        <end position="394"/>
    </location>
</feature>
<dbReference type="InterPro" id="IPR001841">
    <property type="entry name" value="Znf_RING"/>
</dbReference>
<evidence type="ECO:0000256" key="5">
    <source>
        <dbReference type="SAM" id="MobiDB-lite"/>
    </source>
</evidence>
<feature type="compositionally biased region" description="Basic residues" evidence="5">
    <location>
        <begin position="406"/>
        <end position="422"/>
    </location>
</feature>
<keyword evidence="2 4" id="KW-0863">Zinc-finger</keyword>
<dbReference type="SUPFAM" id="SSF57850">
    <property type="entry name" value="RING/U-box"/>
    <property type="match status" value="1"/>
</dbReference>
<dbReference type="PANTHER" id="PTHR45931:SF3">
    <property type="entry name" value="RING ZINC FINGER-CONTAINING PROTEIN"/>
    <property type="match status" value="1"/>
</dbReference>
<dbReference type="AlphaFoldDB" id="A0AAW2Z0J1"/>
<evidence type="ECO:0000256" key="3">
    <source>
        <dbReference type="ARBA" id="ARBA00022833"/>
    </source>
</evidence>
<feature type="compositionally biased region" description="Polar residues" evidence="5">
    <location>
        <begin position="73"/>
        <end position="85"/>
    </location>
</feature>
<evidence type="ECO:0000256" key="1">
    <source>
        <dbReference type="ARBA" id="ARBA00022723"/>
    </source>
</evidence>
<proteinExistence type="predicted"/>
<evidence type="ECO:0000256" key="2">
    <source>
        <dbReference type="ARBA" id="ARBA00022771"/>
    </source>
</evidence>
<keyword evidence="1" id="KW-0479">Metal-binding</keyword>
<dbReference type="Pfam" id="PF13639">
    <property type="entry name" value="zf-RING_2"/>
    <property type="match status" value="1"/>
</dbReference>
<organism evidence="7 8">
    <name type="scientific">Acrasis kona</name>
    <dbReference type="NCBI Taxonomy" id="1008807"/>
    <lineage>
        <taxon>Eukaryota</taxon>
        <taxon>Discoba</taxon>
        <taxon>Heterolobosea</taxon>
        <taxon>Tetramitia</taxon>
        <taxon>Eutetramitia</taxon>
        <taxon>Acrasidae</taxon>
        <taxon>Acrasis</taxon>
    </lineage>
</organism>
<sequence>MENVQTPTVVRNRRRTHVTPIRPAVARTEQVVIEDSPPPRRRIIRRRNSNPSSTEARGAQTSNRTARPHPPADNNQSTNRNQPRNVINLVTPPQPARARTIPTASPITFDPTYHHNEESNDEDDGAQNPIHVDDDHFIPRPLIFEEDDDDHHHYDHDIDEVHTYDVDEDDDDEVNHHEEHDPQEDLRSVLSNLQREEAAETEQERSDRDLARRLQMEETMLAAYQPMRGNVRANFHPGQVRHVHPFLNFHREVDQNEFVNQQEHRIHNIDIRRRMFEALNRINQNEPIHGTIIQSRNPLSNLHFVDRDFDERDYEMLLQLDDQVPNRHKADVKLVNKVPVKEVKAGEVFDRCSVCLCDLEVGEMRKELPCEHGFHDQCIDKWLKDYNEICPICKKSLSEMQTQVDKKRKRERKSKKNKRRKNNSGAAVQVEGRSRQ</sequence>
<dbReference type="PROSITE" id="PS50089">
    <property type="entry name" value="ZF_RING_2"/>
    <property type="match status" value="1"/>
</dbReference>
<dbReference type="PANTHER" id="PTHR45931">
    <property type="entry name" value="SI:CH211-59O9.10"/>
    <property type="match status" value="1"/>
</dbReference>
<dbReference type="SMART" id="SM00184">
    <property type="entry name" value="RING"/>
    <property type="match status" value="1"/>
</dbReference>
<keyword evidence="3" id="KW-0862">Zinc</keyword>
<name>A0AAW2Z0J1_9EUKA</name>
<feature type="compositionally biased region" description="Low complexity" evidence="5">
    <location>
        <begin position="1"/>
        <end position="10"/>
    </location>
</feature>
<dbReference type="InterPro" id="IPR013083">
    <property type="entry name" value="Znf_RING/FYVE/PHD"/>
</dbReference>
<dbReference type="GO" id="GO:0005634">
    <property type="term" value="C:nucleus"/>
    <property type="evidence" value="ECO:0007669"/>
    <property type="project" value="TreeGrafter"/>
</dbReference>
<evidence type="ECO:0000313" key="7">
    <source>
        <dbReference type="EMBL" id="KAL0482772.1"/>
    </source>
</evidence>
<dbReference type="Gene3D" id="3.30.40.10">
    <property type="entry name" value="Zinc/RING finger domain, C3HC4 (zinc finger)"/>
    <property type="match status" value="1"/>
</dbReference>
<dbReference type="GO" id="GO:0006511">
    <property type="term" value="P:ubiquitin-dependent protein catabolic process"/>
    <property type="evidence" value="ECO:0007669"/>
    <property type="project" value="TreeGrafter"/>
</dbReference>
<feature type="compositionally biased region" description="Basic residues" evidence="5">
    <location>
        <begin position="39"/>
        <end position="48"/>
    </location>
</feature>
<accession>A0AAW2Z0J1</accession>
<dbReference type="InterPro" id="IPR051834">
    <property type="entry name" value="RING_finger_E3_ligase"/>
</dbReference>
<dbReference type="GO" id="GO:0061630">
    <property type="term" value="F:ubiquitin protein ligase activity"/>
    <property type="evidence" value="ECO:0007669"/>
    <property type="project" value="TreeGrafter"/>
</dbReference>
<feature type="region of interest" description="Disordered" evidence="5">
    <location>
        <begin position="401"/>
        <end position="436"/>
    </location>
</feature>
<gene>
    <name evidence="7" type="ORF">AKO1_011166</name>
</gene>
<evidence type="ECO:0000256" key="4">
    <source>
        <dbReference type="PROSITE-ProRule" id="PRU00175"/>
    </source>
</evidence>
<dbReference type="Proteomes" id="UP001431209">
    <property type="component" value="Unassembled WGS sequence"/>
</dbReference>
<dbReference type="GO" id="GO:0008270">
    <property type="term" value="F:zinc ion binding"/>
    <property type="evidence" value="ECO:0007669"/>
    <property type="project" value="UniProtKB-KW"/>
</dbReference>
<keyword evidence="8" id="KW-1185">Reference proteome</keyword>
<protein>
    <submittedName>
        <fullName evidence="7">E3 ubiquitin ligase</fullName>
    </submittedName>
</protein>
<reference evidence="7 8" key="1">
    <citation type="submission" date="2024-03" db="EMBL/GenBank/DDBJ databases">
        <title>The Acrasis kona genome and developmental transcriptomes reveal deep origins of eukaryotic multicellular pathways.</title>
        <authorList>
            <person name="Sheikh S."/>
            <person name="Fu C.-J."/>
            <person name="Brown M.W."/>
            <person name="Baldauf S.L."/>
        </authorList>
    </citation>
    <scope>NUCLEOTIDE SEQUENCE [LARGE SCALE GENOMIC DNA]</scope>
    <source>
        <strain evidence="7 8">ATCC MYA-3509</strain>
    </source>
</reference>
<dbReference type="EMBL" id="JAOPGA020000890">
    <property type="protein sequence ID" value="KAL0482772.1"/>
    <property type="molecule type" value="Genomic_DNA"/>
</dbReference>
<feature type="region of interest" description="Disordered" evidence="5">
    <location>
        <begin position="1"/>
        <end position="134"/>
    </location>
</feature>